<comment type="caution">
    <text evidence="1">The sequence shown here is derived from an EMBL/GenBank/DDBJ whole genome shotgun (WGS) entry which is preliminary data.</text>
</comment>
<dbReference type="AlphaFoldDB" id="M2AXY1"/>
<name>M2AXY1_TREDN</name>
<gene>
    <name evidence="1" type="ORF">HMPREF9733_00074</name>
</gene>
<sequence>METKTNHWKISHASKQIISCDNYFIFGITDNSLEVRVD</sequence>
<reference evidence="1 2" key="1">
    <citation type="submission" date="2012-01" db="EMBL/GenBank/DDBJ databases">
        <title>The Genome Sequence of Treponema denticola SP33.</title>
        <authorList>
            <consortium name="The Broad Institute Genome Sequencing Platform"/>
            <person name="Earl A."/>
            <person name="Ward D."/>
            <person name="Feldgarden M."/>
            <person name="Gevers D."/>
            <person name="Blanton J.M."/>
            <person name="Fenno C.J."/>
            <person name="Baranova O.V."/>
            <person name="Mathney J."/>
            <person name="Dewhirst F.E."/>
            <person name="Izard J."/>
            <person name="Young S.K."/>
            <person name="Zeng Q."/>
            <person name="Gargeya S."/>
            <person name="Fitzgerald M."/>
            <person name="Haas B."/>
            <person name="Abouelleil A."/>
            <person name="Alvarado L."/>
            <person name="Arachchi H.M."/>
            <person name="Berlin A."/>
            <person name="Chapman S.B."/>
            <person name="Gearin G."/>
            <person name="Goldberg J."/>
            <person name="Griggs A."/>
            <person name="Gujja S."/>
            <person name="Hansen M."/>
            <person name="Heiman D."/>
            <person name="Howarth C."/>
            <person name="Larimer J."/>
            <person name="Lui A."/>
            <person name="MacDonald P.J.P."/>
            <person name="McCowen C."/>
            <person name="Montmayeur A."/>
            <person name="Murphy C."/>
            <person name="Neiman D."/>
            <person name="Pearson M."/>
            <person name="Priest M."/>
            <person name="Roberts A."/>
            <person name="Saif S."/>
            <person name="Shea T."/>
            <person name="Sisk P."/>
            <person name="Stolte C."/>
            <person name="Sykes S."/>
            <person name="Wortman J."/>
            <person name="Nusbaum C."/>
            <person name="Birren B."/>
        </authorList>
    </citation>
    <scope>NUCLEOTIDE SEQUENCE [LARGE SCALE GENOMIC DNA]</scope>
    <source>
        <strain evidence="1 2">SP33</strain>
    </source>
</reference>
<evidence type="ECO:0000313" key="2">
    <source>
        <dbReference type="Proteomes" id="UP000016183"/>
    </source>
</evidence>
<dbReference type="Proteomes" id="UP000016183">
    <property type="component" value="Unassembled WGS sequence"/>
</dbReference>
<organism evidence="1 2">
    <name type="scientific">Treponema denticola SP33</name>
    <dbReference type="NCBI Taxonomy" id="999437"/>
    <lineage>
        <taxon>Bacteria</taxon>
        <taxon>Pseudomonadati</taxon>
        <taxon>Spirochaetota</taxon>
        <taxon>Spirochaetia</taxon>
        <taxon>Spirochaetales</taxon>
        <taxon>Treponemataceae</taxon>
        <taxon>Treponema</taxon>
    </lineage>
</organism>
<protein>
    <submittedName>
        <fullName evidence="1">Uncharacterized protein</fullName>
    </submittedName>
</protein>
<accession>M2AXY1</accession>
<dbReference type="EMBL" id="AGDZ01000003">
    <property type="protein sequence ID" value="EMB28221.1"/>
    <property type="molecule type" value="Genomic_DNA"/>
</dbReference>
<dbReference type="HOGENOM" id="CLU_3334236_0_0_12"/>
<evidence type="ECO:0000313" key="1">
    <source>
        <dbReference type="EMBL" id="EMB28221.1"/>
    </source>
</evidence>
<proteinExistence type="predicted"/>